<dbReference type="Proteomes" id="UP000054558">
    <property type="component" value="Unassembled WGS sequence"/>
</dbReference>
<dbReference type="GO" id="GO:0006364">
    <property type="term" value="P:rRNA processing"/>
    <property type="evidence" value="ECO:0007669"/>
    <property type="project" value="InterPro"/>
</dbReference>
<gene>
    <name evidence="7" type="ORF">KFL_002370010</name>
</gene>
<dbReference type="PANTHER" id="PTHR13634">
    <property type="entry name" value="RIBOSOME BIOGENESIS PROTEIN BRIX"/>
    <property type="match status" value="1"/>
</dbReference>
<evidence type="ECO:0000313" key="8">
    <source>
        <dbReference type="Proteomes" id="UP000054558"/>
    </source>
</evidence>
<dbReference type="OrthoDB" id="1638493at2759"/>
<name>A0A1Y1I9S2_KLENI</name>
<dbReference type="FunFam" id="3.40.50.10480:FF:000009">
    <property type="entry name" value="Ribosome biogenesis protein, putative"/>
    <property type="match status" value="1"/>
</dbReference>
<dbReference type="OMA" id="YRHRHLM"/>
<reference evidence="7 8" key="1">
    <citation type="journal article" date="2014" name="Nat. Commun.">
        <title>Klebsormidium flaccidum genome reveals primary factors for plant terrestrial adaptation.</title>
        <authorList>
            <person name="Hori K."/>
            <person name="Maruyama F."/>
            <person name="Fujisawa T."/>
            <person name="Togashi T."/>
            <person name="Yamamoto N."/>
            <person name="Seo M."/>
            <person name="Sato S."/>
            <person name="Yamada T."/>
            <person name="Mori H."/>
            <person name="Tajima N."/>
            <person name="Moriyama T."/>
            <person name="Ikeuchi M."/>
            <person name="Watanabe M."/>
            <person name="Wada H."/>
            <person name="Kobayashi K."/>
            <person name="Saito M."/>
            <person name="Masuda T."/>
            <person name="Sasaki-Sekimoto Y."/>
            <person name="Mashiguchi K."/>
            <person name="Awai K."/>
            <person name="Shimojima M."/>
            <person name="Masuda S."/>
            <person name="Iwai M."/>
            <person name="Nobusawa T."/>
            <person name="Narise T."/>
            <person name="Kondo S."/>
            <person name="Saito H."/>
            <person name="Sato R."/>
            <person name="Murakawa M."/>
            <person name="Ihara Y."/>
            <person name="Oshima-Yamada Y."/>
            <person name="Ohtaka K."/>
            <person name="Satoh M."/>
            <person name="Sonobe K."/>
            <person name="Ishii M."/>
            <person name="Ohtani R."/>
            <person name="Kanamori-Sato M."/>
            <person name="Honoki R."/>
            <person name="Miyazaki D."/>
            <person name="Mochizuki H."/>
            <person name="Umetsu J."/>
            <person name="Higashi K."/>
            <person name="Shibata D."/>
            <person name="Kamiya Y."/>
            <person name="Sato N."/>
            <person name="Nakamura Y."/>
            <person name="Tabata S."/>
            <person name="Ida S."/>
            <person name="Kurokawa K."/>
            <person name="Ohta H."/>
        </authorList>
    </citation>
    <scope>NUCLEOTIDE SEQUENCE [LARGE SCALE GENOMIC DNA]</scope>
    <source>
        <strain evidence="7 8">NIES-2285</strain>
    </source>
</reference>
<feature type="region of interest" description="Disordered" evidence="5">
    <location>
        <begin position="288"/>
        <end position="310"/>
    </location>
</feature>
<evidence type="ECO:0000256" key="2">
    <source>
        <dbReference type="ARBA" id="ARBA00006369"/>
    </source>
</evidence>
<keyword evidence="4" id="KW-0539">Nucleus</keyword>
<evidence type="ECO:0000256" key="4">
    <source>
        <dbReference type="ARBA" id="ARBA00023242"/>
    </source>
</evidence>
<sequence length="310" mass="34662">MGKKRKVGADEVALKQSGAKKSKAEPAGEKAPAAVVEAGNGAAKDVFRNKEKVLVLCSRGITYRYRHLMTDMLELLPHSKKDVKVESKNNKTTLNELADLKGCTSCLFFECRKKKDLYMWLAKTPSGPSAKFLVAGVHTMDELKLTGNHLKGSRPVLSFSAEFDQLPHLQVTKELLTQIFGTPKEHRKVKPFVDHVFAFSVLDGRIWFRNYQIAVPAPLGKLDKAALEKMTLIEVGPRFVLNPIKMFSNSFAGATLYENPDYVSPNLLRSNEKKAKAGKYVKKVKAKQRRKTHLAANPLQPDELADVWED</sequence>
<proteinExistence type="inferred from homology"/>
<keyword evidence="8" id="KW-1185">Reference proteome</keyword>
<evidence type="ECO:0000256" key="1">
    <source>
        <dbReference type="ARBA" id="ARBA00004604"/>
    </source>
</evidence>
<comment type="subcellular location">
    <subcellularLocation>
        <location evidence="1">Nucleus</location>
        <location evidence="1">Nucleolus</location>
    </subcellularLocation>
</comment>
<dbReference type="Pfam" id="PF04427">
    <property type="entry name" value="Brix"/>
    <property type="match status" value="1"/>
</dbReference>
<dbReference type="GO" id="GO:0019843">
    <property type="term" value="F:rRNA binding"/>
    <property type="evidence" value="ECO:0007669"/>
    <property type="project" value="InterPro"/>
</dbReference>
<dbReference type="GO" id="GO:0005730">
    <property type="term" value="C:nucleolus"/>
    <property type="evidence" value="ECO:0000318"/>
    <property type="project" value="GO_Central"/>
</dbReference>
<feature type="region of interest" description="Disordered" evidence="5">
    <location>
        <begin position="1"/>
        <end position="31"/>
    </location>
</feature>
<organism evidence="7 8">
    <name type="scientific">Klebsormidium nitens</name>
    <name type="common">Green alga</name>
    <name type="synonym">Ulothrix nitens</name>
    <dbReference type="NCBI Taxonomy" id="105231"/>
    <lineage>
        <taxon>Eukaryota</taxon>
        <taxon>Viridiplantae</taxon>
        <taxon>Streptophyta</taxon>
        <taxon>Klebsormidiophyceae</taxon>
        <taxon>Klebsormidiales</taxon>
        <taxon>Klebsormidiaceae</taxon>
        <taxon>Klebsormidium</taxon>
    </lineage>
</organism>
<evidence type="ECO:0000259" key="6">
    <source>
        <dbReference type="PROSITE" id="PS50833"/>
    </source>
</evidence>
<comment type="similarity">
    <text evidence="2">Belongs to the BRX1 family.</text>
</comment>
<dbReference type="AlphaFoldDB" id="A0A1Y1I9S2"/>
<dbReference type="PANTHER" id="PTHR13634:SF0">
    <property type="entry name" value="RIBOSOME BIOGENESIS PROTEIN BRX1 HOMOLOG"/>
    <property type="match status" value="1"/>
</dbReference>
<dbReference type="InterPro" id="IPR026532">
    <property type="entry name" value="BRX1"/>
</dbReference>
<dbReference type="STRING" id="105231.A0A1Y1I9S2"/>
<dbReference type="SUPFAM" id="SSF52954">
    <property type="entry name" value="Class II aaRS ABD-related"/>
    <property type="match status" value="1"/>
</dbReference>
<evidence type="ECO:0000256" key="5">
    <source>
        <dbReference type="SAM" id="MobiDB-lite"/>
    </source>
</evidence>
<dbReference type="EMBL" id="DF237186">
    <property type="protein sequence ID" value="GAQ85467.1"/>
    <property type="molecule type" value="Genomic_DNA"/>
</dbReference>
<dbReference type="SMART" id="SM00879">
    <property type="entry name" value="Brix"/>
    <property type="match status" value="1"/>
</dbReference>
<dbReference type="InterPro" id="IPR007109">
    <property type="entry name" value="Brix"/>
</dbReference>
<protein>
    <recommendedName>
        <fullName evidence="6">Brix domain-containing protein</fullName>
    </recommendedName>
</protein>
<keyword evidence="3" id="KW-0690">Ribosome biogenesis</keyword>
<evidence type="ECO:0000256" key="3">
    <source>
        <dbReference type="ARBA" id="ARBA00022517"/>
    </source>
</evidence>
<accession>A0A1Y1I9S2</accession>
<dbReference type="GO" id="GO:0003723">
    <property type="term" value="F:RNA binding"/>
    <property type="evidence" value="ECO:0000318"/>
    <property type="project" value="GO_Central"/>
</dbReference>
<feature type="domain" description="Brix" evidence="6">
    <location>
        <begin position="51"/>
        <end position="252"/>
    </location>
</feature>
<dbReference type="GO" id="GO:0000027">
    <property type="term" value="P:ribosomal large subunit assembly"/>
    <property type="evidence" value="ECO:0000318"/>
    <property type="project" value="GO_Central"/>
</dbReference>
<evidence type="ECO:0000313" key="7">
    <source>
        <dbReference type="EMBL" id="GAQ85467.1"/>
    </source>
</evidence>
<dbReference type="PROSITE" id="PS50833">
    <property type="entry name" value="BRIX"/>
    <property type="match status" value="1"/>
</dbReference>